<evidence type="ECO:0000256" key="5">
    <source>
        <dbReference type="ARBA" id="ARBA00023288"/>
    </source>
</evidence>
<keyword evidence="3" id="KW-0472">Membrane</keyword>
<dbReference type="PROSITE" id="PS50859">
    <property type="entry name" value="LONGIN"/>
    <property type="match status" value="1"/>
</dbReference>
<sequence length="166" mass="19244">MKLFSILIIYKNPTTNQAIVLKSAADLSSFSFFYRKNAGEFMQFTGKMIAERSAVPSRSSVKENDYLIHCFVRHDNLTGVCVTDNDYQARVAFSLLSRILEDFSQKYRHWTGLGSQMKRIAVEETRIVLHNTMQSVLERGEKLDDLVRRARIYRIKVRCSILKQGR</sequence>
<keyword evidence="11" id="KW-1185">Reference proteome</keyword>
<dbReference type="InterPro" id="IPR042855">
    <property type="entry name" value="V_SNARE_CC"/>
</dbReference>
<evidence type="ECO:0000256" key="1">
    <source>
        <dbReference type="ARBA" id="ARBA00008025"/>
    </source>
</evidence>
<name>A0A915DSM9_9BILA</name>
<evidence type="ECO:0000256" key="8">
    <source>
        <dbReference type="PROSITE-ProRule" id="PRU00290"/>
    </source>
</evidence>
<evidence type="ECO:0000313" key="12">
    <source>
        <dbReference type="WBParaSite" id="jg22505"/>
    </source>
</evidence>
<dbReference type="GO" id="GO:0005794">
    <property type="term" value="C:Golgi apparatus"/>
    <property type="evidence" value="ECO:0007669"/>
    <property type="project" value="TreeGrafter"/>
</dbReference>
<evidence type="ECO:0000256" key="7">
    <source>
        <dbReference type="ARBA" id="ARBA00046278"/>
    </source>
</evidence>
<dbReference type="Pfam" id="PF13774">
    <property type="entry name" value="Longin"/>
    <property type="match status" value="1"/>
</dbReference>
<reference evidence="12" key="1">
    <citation type="submission" date="2022-11" db="UniProtKB">
        <authorList>
            <consortium name="WormBaseParasite"/>
        </authorList>
    </citation>
    <scope>IDENTIFICATION</scope>
</reference>
<dbReference type="InterPro" id="IPR011012">
    <property type="entry name" value="Longin-like_dom_sf"/>
</dbReference>
<dbReference type="Gene3D" id="3.30.450.50">
    <property type="entry name" value="Longin domain"/>
    <property type="match status" value="1"/>
</dbReference>
<keyword evidence="6" id="KW-0636">Prenylation</keyword>
<evidence type="ECO:0000256" key="6">
    <source>
        <dbReference type="ARBA" id="ARBA00023289"/>
    </source>
</evidence>
<dbReference type="PROSITE" id="PS50892">
    <property type="entry name" value="V_SNARE"/>
    <property type="match status" value="1"/>
</dbReference>
<dbReference type="SMART" id="SM01270">
    <property type="entry name" value="Longin"/>
    <property type="match status" value="1"/>
</dbReference>
<dbReference type="GO" id="GO:0006888">
    <property type="term" value="P:endoplasmic reticulum to Golgi vesicle-mediated transport"/>
    <property type="evidence" value="ECO:0007669"/>
    <property type="project" value="TreeGrafter"/>
</dbReference>
<protein>
    <submittedName>
        <fullName evidence="12">Longin domain-containing protein</fullName>
    </submittedName>
</protein>
<evidence type="ECO:0000256" key="2">
    <source>
        <dbReference type="ARBA" id="ARBA00022481"/>
    </source>
</evidence>
<comment type="similarity">
    <text evidence="1">Belongs to the synaptobrevin family.</text>
</comment>
<dbReference type="PANTHER" id="PTHR45806:SF1">
    <property type="entry name" value="SYNAPTOBREVIN HOMOLOG YKT6"/>
    <property type="match status" value="1"/>
</dbReference>
<evidence type="ECO:0000259" key="9">
    <source>
        <dbReference type="PROSITE" id="PS50859"/>
    </source>
</evidence>
<evidence type="ECO:0000256" key="4">
    <source>
        <dbReference type="ARBA" id="ARBA00023139"/>
    </source>
</evidence>
<keyword evidence="8" id="KW-0175">Coiled coil</keyword>
<dbReference type="InterPro" id="IPR010908">
    <property type="entry name" value="Longin_dom"/>
</dbReference>
<dbReference type="SUPFAM" id="SSF64356">
    <property type="entry name" value="SNARE-like"/>
    <property type="match status" value="1"/>
</dbReference>
<dbReference type="SUPFAM" id="SSF58038">
    <property type="entry name" value="SNARE fusion complex"/>
    <property type="match status" value="1"/>
</dbReference>
<dbReference type="PANTHER" id="PTHR45806">
    <property type="entry name" value="SYNAPTOBREVIN HOMOLOG YKT6"/>
    <property type="match status" value="1"/>
</dbReference>
<dbReference type="CDD" id="cd14824">
    <property type="entry name" value="Longin"/>
    <property type="match status" value="1"/>
</dbReference>
<keyword evidence="2" id="KW-0488">Methylation</keyword>
<dbReference type="WBParaSite" id="jg22505">
    <property type="protein sequence ID" value="jg22505"/>
    <property type="gene ID" value="jg22505"/>
</dbReference>
<dbReference type="AlphaFoldDB" id="A0A915DSM9"/>
<evidence type="ECO:0000256" key="3">
    <source>
        <dbReference type="ARBA" id="ARBA00023136"/>
    </source>
</evidence>
<feature type="domain" description="Longin" evidence="9">
    <location>
        <begin position="8"/>
        <end position="107"/>
    </location>
</feature>
<keyword evidence="4" id="KW-0564">Palmitate</keyword>
<dbReference type="Proteomes" id="UP000887574">
    <property type="component" value="Unplaced"/>
</dbReference>
<comment type="subcellular location">
    <subcellularLocation>
        <location evidence="7">Endomembrane system</location>
        <topology evidence="7">Lipid-anchor</topology>
        <orientation evidence="7">Cytoplasmic side</orientation>
    </subcellularLocation>
</comment>
<evidence type="ECO:0000259" key="10">
    <source>
        <dbReference type="PROSITE" id="PS50892"/>
    </source>
</evidence>
<feature type="domain" description="V-SNARE coiled-coil homology" evidence="10">
    <location>
        <begin position="114"/>
        <end position="166"/>
    </location>
</feature>
<proteinExistence type="inferred from homology"/>
<evidence type="ECO:0000313" key="11">
    <source>
        <dbReference type="Proteomes" id="UP000887574"/>
    </source>
</evidence>
<keyword evidence="5" id="KW-0449">Lipoprotein</keyword>
<dbReference type="GO" id="GO:0005484">
    <property type="term" value="F:SNAP receptor activity"/>
    <property type="evidence" value="ECO:0007669"/>
    <property type="project" value="TreeGrafter"/>
</dbReference>
<accession>A0A915DSM9</accession>
<organism evidence="11 12">
    <name type="scientific">Ditylenchus dipsaci</name>
    <dbReference type="NCBI Taxonomy" id="166011"/>
    <lineage>
        <taxon>Eukaryota</taxon>
        <taxon>Metazoa</taxon>
        <taxon>Ecdysozoa</taxon>
        <taxon>Nematoda</taxon>
        <taxon>Chromadorea</taxon>
        <taxon>Rhabditida</taxon>
        <taxon>Tylenchina</taxon>
        <taxon>Tylenchomorpha</taxon>
        <taxon>Sphaerularioidea</taxon>
        <taxon>Anguinidae</taxon>
        <taxon>Anguininae</taxon>
        <taxon>Ditylenchus</taxon>
    </lineage>
</organism>